<evidence type="ECO:0000313" key="2">
    <source>
        <dbReference type="RefSeq" id="XP_009293599.2"/>
    </source>
</evidence>
<dbReference type="InterPro" id="IPR036116">
    <property type="entry name" value="FN3_sf"/>
</dbReference>
<dbReference type="InterPro" id="IPR052672">
    <property type="entry name" value="Type1_Cytokine_Rcpt_Type2"/>
</dbReference>
<dbReference type="InterPro" id="IPR013783">
    <property type="entry name" value="Ig-like_fold"/>
</dbReference>
<evidence type="ECO:0000313" key="1">
    <source>
        <dbReference type="Proteomes" id="UP000000437"/>
    </source>
</evidence>
<dbReference type="Proteomes" id="UP000000437">
    <property type="component" value="Chromosome 21"/>
</dbReference>
<dbReference type="STRING" id="7955.ENSDARP00000058305"/>
<dbReference type="GO" id="GO:0019955">
    <property type="term" value="F:cytokine binding"/>
    <property type="evidence" value="ECO:0000318"/>
    <property type="project" value="GO_Central"/>
</dbReference>
<dbReference type="CTD" id="565104"/>
<gene>
    <name evidence="2 3" type="primary">lifrb</name>
    <name evidence="2" type="synonym">lifr.b</name>
    <name evidence="2" type="synonym">si:dkey-120e24.3</name>
</gene>
<dbReference type="InterPro" id="IPR003529">
    <property type="entry name" value="Hematopoietin_rcpt_Gp130_CS"/>
</dbReference>
<proteinExistence type="predicted"/>
<name>A0ACD6B615_DANRE</name>
<dbReference type="PROSITE" id="PS01353">
    <property type="entry name" value="HEMATOPO_REC_L_F2"/>
    <property type="match status" value="1"/>
</dbReference>
<reference evidence="2" key="1">
    <citation type="submission" date="2025-08" db="UniProtKB">
        <authorList>
            <consortium name="RefSeq"/>
        </authorList>
    </citation>
    <scope>IDENTIFICATION</scope>
    <source>
        <strain evidence="2">Tuebingen</strain>
        <tissue evidence="2">Fibroblasts and whole tissue</tissue>
    </source>
</reference>
<dbReference type="Pfam" id="PF25552">
    <property type="entry name" value="LIFR_D4"/>
    <property type="match status" value="1"/>
</dbReference>
<dbReference type="OrthoDB" id="6382334at2759"/>
<dbReference type="GO" id="GO:0043235">
    <property type="term" value="C:receptor complex"/>
    <property type="evidence" value="ECO:0000318"/>
    <property type="project" value="GO_Central"/>
</dbReference>
<dbReference type="Gene3D" id="2.60.40.10">
    <property type="entry name" value="Immunoglobulins"/>
    <property type="match status" value="7"/>
</dbReference>
<organism evidence="1 2">
    <name type="scientific">Danio rerio</name>
    <name type="common">Zebrafish</name>
    <name type="synonym">Brachydanio rerio</name>
    <dbReference type="NCBI Taxonomy" id="7955"/>
    <lineage>
        <taxon>Eukaryota</taxon>
        <taxon>Metazoa</taxon>
        <taxon>Chordata</taxon>
        <taxon>Craniata</taxon>
        <taxon>Vertebrata</taxon>
        <taxon>Euteleostomi</taxon>
        <taxon>Actinopterygii</taxon>
        <taxon>Neopterygii</taxon>
        <taxon>Teleostei</taxon>
        <taxon>Ostariophysi</taxon>
        <taxon>Cypriniformes</taxon>
        <taxon>Danionidae</taxon>
        <taxon>Danioninae</taxon>
        <taxon>Danio</taxon>
    </lineage>
</organism>
<sequence>MSVWLLSALLVSLIELAEQDGLPLSIRDVKVSEEKTETSKDGAWVLNVEWTDENNEFEKVSYDIEIIHTEQMRTVHFENIHVKAEKSSHYHWKWTSPIPLQCTSHSVRLRRRDQLRISEWTSYLTYTGQDQNSLTSQVYPRNQVFLIGSNITFCCILKTEKASLNNLSKFVIRISNRTYITETHKDPFSRTSEYFSDVDCEVKNEKSSSGASVFFGYPPDDQNLTCITRDLSSVECQWKLGRKTQLYGTRATNYTLNGRKCEFNRCDPLELKKQITNWTLIARNALGEKIVTDTGDPTHRVWLKAPHNISHAAHARNATVHWSWSVTEYASLLMICQVMLNGNIYNKTFSGKGLASVVLEHLQPFTKYTAKVSCGSHEHFFQWGDWSEITFTTKEDIPELVDVWIQYSENHTYIQWKPLSHQQSHGIISGYKLTMNTIKSPVNIGANELCYSIASENEKNNQIIKLSAKNSAGLSPPSVLIVPHDPGKGVSISLINSTNGGFEVFWKIYPNSTCGYVVEWFPTYNKTQCAVDWKKIPECIEDLCQTWIPPVEFKAGERYTISVFACTNGAPVLLQRSEGYAIEQEPQGTVQNLHGQQNGRNVELSWKEVALDQQKGIILGYKVKITHSESKKVIKTIETKACEVILPLDPGSYIFTVRAFTSVGESEDAILTMNVETTIDQMLAATLVGCSAATLVFIIITVLCYRKREWLKDLLYPDIPEPKLAGKWTTQGIYCTQMTEGYVKCEIQEVHGSDHPTSENPHGLDHHCSKKPLFPAQPLYYNTTFPCAKKLTSIIENPSYNLTTPGPVDVVQTSKPLLEMQDSYLPASKFAQPVCHSEQDSYLPAPKFVQPLSIAVEDTYIFAPTSGKTTPIHVEDTYLPAPKFGQAPSIHVEDTHLPAPKSVQQFSILVEDTYLPAPKFVQPSNNLVQDSYLPAPKFIQPNFAQNNVIDKNTAGKPQSA</sequence>
<dbReference type="eggNOG" id="ENOG502T1YS">
    <property type="taxonomic scope" value="Eukaryota"/>
</dbReference>
<dbReference type="PANTHER" id="PTHR48423">
    <property type="entry name" value="INTERLEUKIN-27 RECEPTOR SUBUNIT ALPHA"/>
    <property type="match status" value="1"/>
</dbReference>
<dbReference type="ZFIN" id="ZDB-GENE-080107-2">
    <property type="gene designation" value="lifrb"/>
</dbReference>
<dbReference type="InterPro" id="IPR003961">
    <property type="entry name" value="FN3_dom"/>
</dbReference>
<dbReference type="SMART" id="SM00060">
    <property type="entry name" value="FN3"/>
    <property type="match status" value="4"/>
</dbReference>
<dbReference type="PANTHER" id="PTHR48423:SF1">
    <property type="entry name" value="INTERLEUKIN-27 RECEPTOR SUBUNIT ALPHA"/>
    <property type="match status" value="1"/>
</dbReference>
<protein>
    <submittedName>
        <fullName evidence="2">LIF receptor subunit alpha b isoform X1</fullName>
    </submittedName>
</protein>
<keyword evidence="2" id="KW-0675">Receptor</keyword>
<dbReference type="RefSeq" id="XP_009293599.2">
    <property type="nucleotide sequence ID" value="XM_009295324.5"/>
</dbReference>
<dbReference type="GO" id="GO:0019221">
    <property type="term" value="P:cytokine-mediated signaling pathway"/>
    <property type="evidence" value="ECO:0000318"/>
    <property type="project" value="GO_Central"/>
</dbReference>
<dbReference type="GO" id="GO:0008284">
    <property type="term" value="P:positive regulation of cell population proliferation"/>
    <property type="evidence" value="ECO:0000318"/>
    <property type="project" value="GO_Central"/>
</dbReference>
<accession>A0ACD6B615</accession>
<dbReference type="Bgee" id="ENSDARG00000039863">
    <property type="expression patterns" value="Expressed in spleen and 22 other cell types or tissues"/>
</dbReference>
<dbReference type="GeneTree" id="ENSGT00940000165259"/>
<evidence type="ECO:0000313" key="3">
    <source>
        <dbReference type="ZFIN" id="ZDB-GENE-080107-2"/>
    </source>
</evidence>
<keyword evidence="1" id="KW-1185">Reference proteome</keyword>
<dbReference type="InterPro" id="IPR040817">
    <property type="entry name" value="LIFR_D2"/>
</dbReference>
<dbReference type="AGR" id="ZFIN:ZDB-GENE-080107-2"/>
<dbReference type="OMA" id="MICQVER"/>
<dbReference type="GO" id="GO:0009897">
    <property type="term" value="C:external side of plasma membrane"/>
    <property type="evidence" value="ECO:0000318"/>
    <property type="project" value="GO_Central"/>
</dbReference>
<dbReference type="GO" id="GO:0004896">
    <property type="term" value="F:cytokine receptor activity"/>
    <property type="evidence" value="ECO:0000318"/>
    <property type="project" value="GO_Central"/>
</dbReference>
<dbReference type="SUPFAM" id="SSF49265">
    <property type="entry name" value="Fibronectin type III"/>
    <property type="match status" value="2"/>
</dbReference>
<dbReference type="PaxDb" id="7955-ENSDARP00000058305"/>
<dbReference type="CDD" id="cd00063">
    <property type="entry name" value="FN3"/>
    <property type="match status" value="1"/>
</dbReference>
<dbReference type="FunFam" id="2.60.40.10:FF:003295">
    <property type="entry name" value="Leukemia inhibitory factor receptor alpha b"/>
    <property type="match status" value="1"/>
</dbReference>
<dbReference type="PROSITE" id="PS50853">
    <property type="entry name" value="FN3"/>
    <property type="match status" value="3"/>
</dbReference>
<dbReference type="Pfam" id="PF17971">
    <property type="entry name" value="LIFR_D2"/>
    <property type="match status" value="1"/>
</dbReference>